<proteinExistence type="predicted"/>
<name>A0AAV4C323_9GAST</name>
<dbReference type="FunFam" id="2.120.10.30:FF:000241">
    <property type="entry name" value="Low-density lipoprotein receptor-related protein 6"/>
    <property type="match status" value="1"/>
</dbReference>
<evidence type="ECO:0000313" key="7">
    <source>
        <dbReference type="EMBL" id="GFO27156.1"/>
    </source>
</evidence>
<evidence type="ECO:0000256" key="6">
    <source>
        <dbReference type="PROSITE-ProRule" id="PRU00461"/>
    </source>
</evidence>
<evidence type="ECO:0000256" key="5">
    <source>
        <dbReference type="ARBA" id="ARBA00023180"/>
    </source>
</evidence>
<dbReference type="Gene3D" id="2.120.10.30">
    <property type="entry name" value="TolB, C-terminal domain"/>
    <property type="match status" value="3"/>
</dbReference>
<dbReference type="InterPro" id="IPR011042">
    <property type="entry name" value="6-blade_b-propeller_TolB-like"/>
</dbReference>
<keyword evidence="3" id="KW-0677">Repeat</keyword>
<dbReference type="GO" id="GO:0005886">
    <property type="term" value="C:plasma membrane"/>
    <property type="evidence" value="ECO:0007669"/>
    <property type="project" value="TreeGrafter"/>
</dbReference>
<gene>
    <name evidence="7" type="ORF">PoB_005366100</name>
</gene>
<keyword evidence="1" id="KW-0245">EGF-like domain</keyword>
<evidence type="ECO:0000313" key="8">
    <source>
        <dbReference type="Proteomes" id="UP000735302"/>
    </source>
</evidence>
<sequence>MQVLVVSGACTCLVHLGKVVMGGDVEECNGLTADWVSRHIYWTDAGRLTLEIANFDGSGRRVLVGSGLLNPRGVLVDPTYGYIFWADQGTKKIERSGLDGTDRKVLVDEHLAWPNQLALSHQIKRLLWVDARKQKIMSCDLEGNDVTEEHDLVQASGGNAVFGLVVIGNTAIVSSWINARISSVFVSTGESMWRTEMVIPGSRELYSLVSTAASIQKPEFHPCGQPDKGRCTHLCLPINLTNFNCACPTFGGLALSFNAKSCEAPSELLFFTLRDSGEVGFISIRGAQSSYLTLAGRSSQPSAVTYDPIKQVVYWSDVHDGAIYFSSLAGKGEKHVFLNGSDGVGTVNGLALDWVSRELYFTNEGQSSPGLDGAVYSWHRLERIALDRSWRKIVSSDLDRPRGIALDLIQGYLFYVDSPEKEAKKVYQSLLDGSESKVILDKGLSDPNGLSFYDGRLYVADSTRKNTSYSAHLMVYDTSMEEWTPLKLSTNVSLPRGLAVQGDTLYYSDWVSTEPVPGYIKSFNLRFGVDNNFILSGMRPTGLHYSPLAERKQDSILEMCKLSPCSDLCVRMPGPSISCGCPDQTSKVLFSDMATCSQPQNFLLVADLNTIKMISLDEGFESAAHTLYFGDVHTNIVALAYDSMTATVYWNDIPKQSIFSSQLAPFKPTLVYKANHYIEALVVDSEKKRLFWTGNPRNGSGVIVRFFPAKGRGSYHELVKGLYNPRALLLYPRR</sequence>
<evidence type="ECO:0000256" key="1">
    <source>
        <dbReference type="ARBA" id="ARBA00022536"/>
    </source>
</evidence>
<feature type="repeat" description="LDL-receptor class B" evidence="6">
    <location>
        <begin position="81"/>
        <end position="123"/>
    </location>
</feature>
<dbReference type="SMART" id="SM00135">
    <property type="entry name" value="LY"/>
    <property type="match status" value="7"/>
</dbReference>
<dbReference type="AlphaFoldDB" id="A0AAV4C323"/>
<dbReference type="PROSITE" id="PS51120">
    <property type="entry name" value="LDLRB"/>
    <property type="match status" value="2"/>
</dbReference>
<dbReference type="InterPro" id="IPR000033">
    <property type="entry name" value="LDLR_classB_rpt"/>
</dbReference>
<dbReference type="SUPFAM" id="SSF63825">
    <property type="entry name" value="YWTD domain"/>
    <property type="match status" value="3"/>
</dbReference>
<keyword evidence="8" id="KW-1185">Reference proteome</keyword>
<dbReference type="EMBL" id="BLXT01005884">
    <property type="protein sequence ID" value="GFO27156.1"/>
    <property type="molecule type" value="Genomic_DNA"/>
</dbReference>
<keyword evidence="7" id="KW-0449">Lipoprotein</keyword>
<dbReference type="Proteomes" id="UP000735302">
    <property type="component" value="Unassembled WGS sequence"/>
</dbReference>
<evidence type="ECO:0000256" key="4">
    <source>
        <dbReference type="ARBA" id="ARBA00023157"/>
    </source>
</evidence>
<keyword evidence="7" id="KW-0675">Receptor</keyword>
<dbReference type="GO" id="GO:0017147">
    <property type="term" value="F:Wnt-protein binding"/>
    <property type="evidence" value="ECO:0007669"/>
    <property type="project" value="TreeGrafter"/>
</dbReference>
<dbReference type="Gene3D" id="2.10.25.10">
    <property type="entry name" value="Laminin"/>
    <property type="match status" value="1"/>
</dbReference>
<evidence type="ECO:0000256" key="2">
    <source>
        <dbReference type="ARBA" id="ARBA00022729"/>
    </source>
</evidence>
<keyword evidence="5" id="KW-0325">Glycoprotein</keyword>
<dbReference type="PANTHER" id="PTHR46513:SF13">
    <property type="entry name" value="EGF-LIKE DOMAIN-CONTAINING PROTEIN"/>
    <property type="match status" value="1"/>
</dbReference>
<protein>
    <submittedName>
        <fullName evidence="7">Low-density lipoprotein receptor-related protein 4-like</fullName>
    </submittedName>
</protein>
<organism evidence="7 8">
    <name type="scientific">Plakobranchus ocellatus</name>
    <dbReference type="NCBI Taxonomy" id="259542"/>
    <lineage>
        <taxon>Eukaryota</taxon>
        <taxon>Metazoa</taxon>
        <taxon>Spiralia</taxon>
        <taxon>Lophotrochozoa</taxon>
        <taxon>Mollusca</taxon>
        <taxon>Gastropoda</taxon>
        <taxon>Heterobranchia</taxon>
        <taxon>Euthyneura</taxon>
        <taxon>Panpulmonata</taxon>
        <taxon>Sacoglossa</taxon>
        <taxon>Placobranchoidea</taxon>
        <taxon>Plakobranchidae</taxon>
        <taxon>Plakobranchus</taxon>
    </lineage>
</organism>
<evidence type="ECO:0000256" key="3">
    <source>
        <dbReference type="ARBA" id="ARBA00022737"/>
    </source>
</evidence>
<dbReference type="GO" id="GO:0060070">
    <property type="term" value="P:canonical Wnt signaling pathway"/>
    <property type="evidence" value="ECO:0007669"/>
    <property type="project" value="TreeGrafter"/>
</dbReference>
<accession>A0AAV4C323</accession>
<feature type="repeat" description="LDL-receptor class B" evidence="6">
    <location>
        <begin position="38"/>
        <end position="80"/>
    </location>
</feature>
<dbReference type="InterPro" id="IPR050778">
    <property type="entry name" value="Cueball_EGF_LRP_Nidogen"/>
</dbReference>
<keyword evidence="2" id="KW-0732">Signal</keyword>
<reference evidence="7 8" key="1">
    <citation type="journal article" date="2021" name="Elife">
        <title>Chloroplast acquisition without the gene transfer in kleptoplastic sea slugs, Plakobranchus ocellatus.</title>
        <authorList>
            <person name="Maeda T."/>
            <person name="Takahashi S."/>
            <person name="Yoshida T."/>
            <person name="Shimamura S."/>
            <person name="Takaki Y."/>
            <person name="Nagai Y."/>
            <person name="Toyoda A."/>
            <person name="Suzuki Y."/>
            <person name="Arimoto A."/>
            <person name="Ishii H."/>
            <person name="Satoh N."/>
            <person name="Nishiyama T."/>
            <person name="Hasebe M."/>
            <person name="Maruyama T."/>
            <person name="Minagawa J."/>
            <person name="Obokata J."/>
            <person name="Shigenobu S."/>
        </authorList>
    </citation>
    <scope>NUCLEOTIDE SEQUENCE [LARGE SCALE GENOMIC DNA]</scope>
</reference>
<feature type="non-terminal residue" evidence="7">
    <location>
        <position position="734"/>
    </location>
</feature>
<dbReference type="GO" id="GO:0042813">
    <property type="term" value="F:Wnt receptor activity"/>
    <property type="evidence" value="ECO:0007669"/>
    <property type="project" value="TreeGrafter"/>
</dbReference>
<keyword evidence="4" id="KW-1015">Disulfide bond</keyword>
<dbReference type="PANTHER" id="PTHR46513">
    <property type="entry name" value="VITELLOGENIN RECEPTOR-LIKE PROTEIN-RELATED-RELATED"/>
    <property type="match status" value="1"/>
</dbReference>
<comment type="caution">
    <text evidence="7">The sequence shown here is derived from an EMBL/GenBank/DDBJ whole genome shotgun (WGS) entry which is preliminary data.</text>
</comment>
<dbReference type="Pfam" id="PF00058">
    <property type="entry name" value="Ldl_recept_b"/>
    <property type="match status" value="2"/>
</dbReference>